<feature type="transmembrane region" description="Helical" evidence="1">
    <location>
        <begin position="106"/>
        <end position="129"/>
    </location>
</feature>
<feature type="transmembrane region" description="Helical" evidence="1">
    <location>
        <begin position="221"/>
        <end position="238"/>
    </location>
</feature>
<reference evidence="2 3" key="1">
    <citation type="journal article" date="2011" name="BMC Genomics">
        <title>Complete genome sequence of Brachyspira intermedia reveals unique genomic features in Brachyspira species and phage-mediated horizontal gene transfer.</title>
        <authorList>
            <person name="Hafstrom T."/>
            <person name="Jansson D.S."/>
            <person name="Segerman B."/>
        </authorList>
    </citation>
    <scope>NUCLEOTIDE SEQUENCE [LARGE SCALE GENOMIC DNA]</scope>
    <source>
        <strain evidence="3">ATCC 51140 / PWS/A</strain>
    </source>
</reference>
<keyword evidence="1" id="KW-0812">Transmembrane</keyword>
<dbReference type="InterPro" id="IPR004704">
    <property type="entry name" value="PTS_IID_man"/>
</dbReference>
<dbReference type="PANTHER" id="PTHR32502">
    <property type="entry name" value="N-ACETYLGALACTOSAMINE PERMEASE II COMPONENT-RELATED"/>
    <property type="match status" value="1"/>
</dbReference>
<evidence type="ECO:0000256" key="1">
    <source>
        <dbReference type="SAM" id="Phobius"/>
    </source>
</evidence>
<gene>
    <name evidence="2" type="ordered locus">Bint_0044</name>
</gene>
<dbReference type="InterPro" id="IPR050303">
    <property type="entry name" value="GatZ_KbaZ_carbometab"/>
</dbReference>
<dbReference type="GO" id="GO:0009401">
    <property type="term" value="P:phosphoenolpyruvate-dependent sugar phosphotransferase system"/>
    <property type="evidence" value="ECO:0007669"/>
    <property type="project" value="InterPro"/>
</dbReference>
<dbReference type="HOGENOM" id="CLU_060742_1_1_12"/>
<dbReference type="PROSITE" id="PS51108">
    <property type="entry name" value="PTS_EIID"/>
    <property type="match status" value="1"/>
</dbReference>
<dbReference type="OrthoDB" id="9795582at2"/>
<dbReference type="PANTHER" id="PTHR32502:SF26">
    <property type="entry name" value="PHOSPHOTRANSFERASE SYSTEM SUGAR-SPECIFIC EIID COMPONENT"/>
    <property type="match status" value="1"/>
</dbReference>
<dbReference type="RefSeq" id="WP_014486533.1">
    <property type="nucleotide sequence ID" value="NC_017243.1"/>
</dbReference>
<organism evidence="2 3">
    <name type="scientific">Brachyspira intermedia (strain ATCC 51140 / PWS/A)</name>
    <name type="common">Serpulina intermedia</name>
    <dbReference type="NCBI Taxonomy" id="1045858"/>
    <lineage>
        <taxon>Bacteria</taxon>
        <taxon>Pseudomonadati</taxon>
        <taxon>Spirochaetota</taxon>
        <taxon>Spirochaetia</taxon>
        <taxon>Brachyspirales</taxon>
        <taxon>Brachyspiraceae</taxon>
        <taxon>Brachyspira</taxon>
    </lineage>
</organism>
<dbReference type="Pfam" id="PF03613">
    <property type="entry name" value="EIID-AGA"/>
    <property type="match status" value="1"/>
</dbReference>
<dbReference type="PATRIC" id="fig|1045858.4.peg.44"/>
<keyword evidence="3" id="KW-1185">Reference proteome</keyword>
<evidence type="ECO:0000313" key="3">
    <source>
        <dbReference type="Proteomes" id="UP000008522"/>
    </source>
</evidence>
<keyword evidence="1" id="KW-1133">Transmembrane helix</keyword>
<dbReference type="EMBL" id="CP002874">
    <property type="protein sequence ID" value="AEM20680.1"/>
    <property type="molecule type" value="Genomic_DNA"/>
</dbReference>
<accession>G0EP06</accession>
<name>G0EP06_BRAIP</name>
<feature type="transmembrane region" description="Helical" evidence="1">
    <location>
        <begin position="250"/>
        <end position="273"/>
    </location>
</feature>
<dbReference type="Proteomes" id="UP000008522">
    <property type="component" value="Chromosome"/>
</dbReference>
<feature type="transmembrane region" description="Helical" evidence="1">
    <location>
        <begin position="135"/>
        <end position="153"/>
    </location>
</feature>
<protein>
    <submittedName>
        <fullName evidence="2">PTS system, IID component</fullName>
    </submittedName>
</protein>
<dbReference type="KEGG" id="bip:Bint_0044"/>
<dbReference type="AlphaFoldDB" id="G0EP06"/>
<proteinExistence type="predicted"/>
<dbReference type="GO" id="GO:0005886">
    <property type="term" value="C:plasma membrane"/>
    <property type="evidence" value="ECO:0007669"/>
    <property type="project" value="TreeGrafter"/>
</dbReference>
<feature type="transmembrane region" description="Helical" evidence="1">
    <location>
        <begin position="174"/>
        <end position="201"/>
    </location>
</feature>
<dbReference type="GeneID" id="44968610"/>
<keyword evidence="1" id="KW-0472">Membrane</keyword>
<dbReference type="eggNOG" id="COG3716">
    <property type="taxonomic scope" value="Bacteria"/>
</dbReference>
<evidence type="ECO:0000313" key="2">
    <source>
        <dbReference type="EMBL" id="AEM20680.1"/>
    </source>
</evidence>
<sequence>MENNKLTKSDINKVYVRNLFGFQWGWNYEKMQGLGYAWVIMPALKRIYKNNPEGMKKALKMQLGYFNTTPAMSHLIIGADMALEESLGEKSEEAVSSLKTGLMGPFAGVGDTLFLAIYRAIVFSIASYIALDGNAIGLIVPVFACLAVLFLRYKFTYIGYNQSKKLAVGFANSIAPITEGAAILGLTVVGGLIASVITYKLNLTFTLGEVSLDIQSMLDKIMPSLIPLLVVLFSYWLLGKKKFNSTHLIVVIIAIGMVLGNSQGMLDFVIGLFSK</sequence>